<dbReference type="Pfam" id="PF01075">
    <property type="entry name" value="Glyco_transf_9"/>
    <property type="match status" value="1"/>
</dbReference>
<keyword evidence="7" id="KW-0448">Lipopolysaccharide biosynthesis</keyword>
<dbReference type="GO" id="GO:0005886">
    <property type="term" value="C:plasma membrane"/>
    <property type="evidence" value="ECO:0007669"/>
    <property type="project" value="UniProtKB-SubCell"/>
</dbReference>
<evidence type="ECO:0000256" key="11">
    <source>
        <dbReference type="ARBA" id="ARBA00044190"/>
    </source>
</evidence>
<evidence type="ECO:0000256" key="13">
    <source>
        <dbReference type="ARBA" id="ARBA00049201"/>
    </source>
</evidence>
<keyword evidence="3" id="KW-1003">Cell membrane</keyword>
<keyword evidence="4" id="KW-0997">Cell inner membrane</keyword>
<proteinExistence type="inferred from homology"/>
<dbReference type="CDD" id="cd03789">
    <property type="entry name" value="GT9_LPS_heptosyltransferase"/>
    <property type="match status" value="1"/>
</dbReference>
<evidence type="ECO:0000256" key="5">
    <source>
        <dbReference type="ARBA" id="ARBA00022676"/>
    </source>
</evidence>
<dbReference type="InterPro" id="IPR011908">
    <property type="entry name" value="LipoPS_heptosylTferase-I"/>
</dbReference>
<dbReference type="RefSeq" id="WP_189532773.1">
    <property type="nucleotide sequence ID" value="NZ_BMYX01000006.1"/>
</dbReference>
<evidence type="ECO:0000313" key="14">
    <source>
        <dbReference type="EMBL" id="GGY12436.1"/>
    </source>
</evidence>
<reference evidence="14" key="1">
    <citation type="journal article" date="2014" name="Int. J. Syst. Evol. Microbiol.">
        <title>Complete genome sequence of Corynebacterium casei LMG S-19264T (=DSM 44701T), isolated from a smear-ripened cheese.</title>
        <authorList>
            <consortium name="US DOE Joint Genome Institute (JGI-PGF)"/>
            <person name="Walter F."/>
            <person name="Albersmeier A."/>
            <person name="Kalinowski J."/>
            <person name="Ruckert C."/>
        </authorList>
    </citation>
    <scope>NUCLEOTIDE SEQUENCE</scope>
    <source>
        <strain evidence="14">KCTC 32182</strain>
    </source>
</reference>
<evidence type="ECO:0000256" key="8">
    <source>
        <dbReference type="ARBA" id="ARBA00023136"/>
    </source>
</evidence>
<dbReference type="AlphaFoldDB" id="A0A918P0Y5"/>
<accession>A0A918P0Y5</accession>
<dbReference type="GO" id="GO:0008713">
    <property type="term" value="F:ADP-heptose-lipopolysaccharide heptosyltransferase activity"/>
    <property type="evidence" value="ECO:0007669"/>
    <property type="project" value="TreeGrafter"/>
</dbReference>
<comment type="similarity">
    <text evidence="9">Belongs to the glycosyltransferase 9 family.</text>
</comment>
<keyword evidence="5" id="KW-0328">Glycosyltransferase</keyword>
<evidence type="ECO:0000256" key="1">
    <source>
        <dbReference type="ARBA" id="ARBA00004515"/>
    </source>
</evidence>
<dbReference type="GO" id="GO:0005829">
    <property type="term" value="C:cytosol"/>
    <property type="evidence" value="ECO:0007669"/>
    <property type="project" value="TreeGrafter"/>
</dbReference>
<dbReference type="EMBL" id="BMYX01000006">
    <property type="protein sequence ID" value="GGY12436.1"/>
    <property type="molecule type" value="Genomic_DNA"/>
</dbReference>
<evidence type="ECO:0000256" key="4">
    <source>
        <dbReference type="ARBA" id="ARBA00022519"/>
    </source>
</evidence>
<name>A0A918P0Y5_9NEIS</name>
<dbReference type="EC" id="2.4.99.23" evidence="10"/>
<dbReference type="SUPFAM" id="SSF53756">
    <property type="entry name" value="UDP-Glycosyltransferase/glycogen phosphorylase"/>
    <property type="match status" value="1"/>
</dbReference>
<evidence type="ECO:0000256" key="6">
    <source>
        <dbReference type="ARBA" id="ARBA00022679"/>
    </source>
</evidence>
<comment type="caution">
    <text evidence="14">The sequence shown here is derived from an EMBL/GenBank/DDBJ whole genome shotgun (WGS) entry which is preliminary data.</text>
</comment>
<evidence type="ECO:0000256" key="9">
    <source>
        <dbReference type="ARBA" id="ARBA00043995"/>
    </source>
</evidence>
<comment type="subcellular location">
    <subcellularLocation>
        <location evidence="1">Cell inner membrane</location>
        <topology evidence="1">Peripheral membrane protein</topology>
        <orientation evidence="1">Cytoplasmic side</orientation>
    </subcellularLocation>
</comment>
<reference evidence="14" key="2">
    <citation type="submission" date="2020-09" db="EMBL/GenBank/DDBJ databases">
        <authorList>
            <person name="Sun Q."/>
            <person name="Kim S."/>
        </authorList>
    </citation>
    <scope>NUCLEOTIDE SEQUENCE</scope>
    <source>
        <strain evidence="14">KCTC 32182</strain>
    </source>
</reference>
<dbReference type="PANTHER" id="PTHR30160:SF19">
    <property type="entry name" value="LIPOPOLYSACCHARIDE HEPTOSYLTRANSFERASE 1"/>
    <property type="match status" value="1"/>
</dbReference>
<evidence type="ECO:0000256" key="7">
    <source>
        <dbReference type="ARBA" id="ARBA00022985"/>
    </source>
</evidence>
<evidence type="ECO:0000256" key="2">
    <source>
        <dbReference type="ARBA" id="ARBA00004713"/>
    </source>
</evidence>
<evidence type="ECO:0000256" key="10">
    <source>
        <dbReference type="ARBA" id="ARBA00044041"/>
    </source>
</evidence>
<dbReference type="Proteomes" id="UP000645257">
    <property type="component" value="Unassembled WGS sequence"/>
</dbReference>
<dbReference type="Gene3D" id="3.40.50.2000">
    <property type="entry name" value="Glycogen Phosphorylase B"/>
    <property type="match status" value="2"/>
</dbReference>
<comment type="pathway">
    <text evidence="2">Bacterial outer membrane biogenesis; LPS core biosynthesis.</text>
</comment>
<dbReference type="InterPro" id="IPR002201">
    <property type="entry name" value="Glyco_trans_9"/>
</dbReference>
<keyword evidence="6" id="KW-0808">Transferase</keyword>
<evidence type="ECO:0000313" key="15">
    <source>
        <dbReference type="Proteomes" id="UP000645257"/>
    </source>
</evidence>
<protein>
    <recommendedName>
        <fullName evidence="11">Lipopolysaccharide heptosyltransferase 1</fullName>
        <ecNumber evidence="10">2.4.99.23</ecNumber>
    </recommendedName>
    <alternativeName>
        <fullName evidence="12">ADP-heptose:lipopolysaccharide heptosyltransferase I</fullName>
    </alternativeName>
</protein>
<gene>
    <name evidence="14" type="primary">rfaC</name>
    <name evidence="14" type="ORF">GCM10011289_14510</name>
</gene>
<keyword evidence="8" id="KW-0472">Membrane</keyword>
<organism evidence="14 15">
    <name type="scientific">Paludibacterium paludis</name>
    <dbReference type="NCBI Taxonomy" id="1225769"/>
    <lineage>
        <taxon>Bacteria</taxon>
        <taxon>Pseudomonadati</taxon>
        <taxon>Pseudomonadota</taxon>
        <taxon>Betaproteobacteria</taxon>
        <taxon>Neisseriales</taxon>
        <taxon>Chromobacteriaceae</taxon>
        <taxon>Paludibacterium</taxon>
    </lineage>
</organism>
<comment type="catalytic activity">
    <reaction evidence="13">
        <text>an alpha-Kdo-(2-&gt;4)-alpha-Kdo-(2-&gt;6)-lipid A + ADP-L-glycero-beta-D-manno-heptose = an L-alpha-D-Hep-(1-&gt;5)-[alpha-Kdo-(2-&gt;4)]-alpha-Kdo-(2-&gt;6)-lipid A + ADP + H(+)</text>
        <dbReference type="Rhea" id="RHEA:74067"/>
        <dbReference type="ChEBI" id="CHEBI:15378"/>
        <dbReference type="ChEBI" id="CHEBI:61506"/>
        <dbReference type="ChEBI" id="CHEBI:176431"/>
        <dbReference type="ChEBI" id="CHEBI:193068"/>
        <dbReference type="ChEBI" id="CHEBI:456216"/>
        <dbReference type="EC" id="2.4.99.23"/>
    </reaction>
</comment>
<evidence type="ECO:0000256" key="3">
    <source>
        <dbReference type="ARBA" id="ARBA00022475"/>
    </source>
</evidence>
<dbReference type="InterPro" id="IPR051199">
    <property type="entry name" value="LPS_LOS_Heptosyltrfase"/>
</dbReference>
<dbReference type="PANTHER" id="PTHR30160">
    <property type="entry name" value="TETRAACYLDISACCHARIDE 4'-KINASE-RELATED"/>
    <property type="match status" value="1"/>
</dbReference>
<dbReference type="GO" id="GO:0009244">
    <property type="term" value="P:lipopolysaccharide core region biosynthetic process"/>
    <property type="evidence" value="ECO:0007669"/>
    <property type="project" value="InterPro"/>
</dbReference>
<sequence>MMNVLIVRTSSMGDLIHTLPAITDLVKHYPNIRITWVAEERFADIPALHPAVVRVIPIAWRRWRKSLSRRETWREMRRFREALRDTRWDWVVDSQGLVKSAIPARLSGGPLAGYDAKSIREPLASLFYHKRYRVGRDLSAIERNRRLFGQVFGYEIDSPPVFGVVPGDRPDFAPPGRYAVFLHATSRASKEWPEARWIEAGCRLAADKGLAVVLPWGSEAERDRAERLARAIPGACVAPPLTLRHAAGLLGHAAAVIGVDTGLTHLANALAVPLVAIYTDTDPFFTGVVENEHALNCGGIGAVPTVDEVLERLASRRNAP</sequence>
<dbReference type="NCBIfam" id="TIGR02193">
    <property type="entry name" value="heptsyl_trn_I"/>
    <property type="match status" value="1"/>
</dbReference>
<keyword evidence="15" id="KW-1185">Reference proteome</keyword>
<evidence type="ECO:0000256" key="12">
    <source>
        <dbReference type="ARBA" id="ARBA00044330"/>
    </source>
</evidence>